<accession>A0A7Y7M0L1</accession>
<proteinExistence type="predicted"/>
<dbReference type="Proteomes" id="UP000543556">
    <property type="component" value="Unassembled WGS sequence"/>
</dbReference>
<comment type="caution">
    <text evidence="1">The sequence shown here is derived from an EMBL/GenBank/DDBJ whole genome shotgun (WGS) entry which is preliminary data.</text>
</comment>
<dbReference type="EMBL" id="JAAMFM010000020">
    <property type="protein sequence ID" value="NVM95828.1"/>
    <property type="molecule type" value="Genomic_DNA"/>
</dbReference>
<keyword evidence="2" id="KW-1185">Reference proteome</keyword>
<sequence length="62" mass="6480">MEAAAAVRRRGGLGNGLSGADGTAVIFTIGHPDTYASLMVGFGRPLPGYRNWVYTSLLGALR</sequence>
<name>A0A7Y7M0L1_9MICC</name>
<evidence type="ECO:0000313" key="2">
    <source>
        <dbReference type="Proteomes" id="UP000543556"/>
    </source>
</evidence>
<protein>
    <submittedName>
        <fullName evidence="1">Uncharacterized protein</fullName>
    </submittedName>
</protein>
<organism evidence="1 2">
    <name type="scientific">Arthrobacter wenxiniae</name>
    <dbReference type="NCBI Taxonomy" id="2713570"/>
    <lineage>
        <taxon>Bacteria</taxon>
        <taxon>Bacillati</taxon>
        <taxon>Actinomycetota</taxon>
        <taxon>Actinomycetes</taxon>
        <taxon>Micrococcales</taxon>
        <taxon>Micrococcaceae</taxon>
        <taxon>Arthrobacter</taxon>
    </lineage>
</organism>
<reference evidence="1 2" key="1">
    <citation type="submission" date="2020-02" db="EMBL/GenBank/DDBJ databases">
        <title>Genome sequence of strain AETb3-4.</title>
        <authorList>
            <person name="Gao J."/>
            <person name="Zhang X."/>
        </authorList>
    </citation>
    <scope>NUCLEOTIDE SEQUENCE [LARGE SCALE GENOMIC DNA]</scope>
    <source>
        <strain evidence="1 2">AETb3-4</strain>
    </source>
</reference>
<evidence type="ECO:0000313" key="1">
    <source>
        <dbReference type="EMBL" id="NVM95828.1"/>
    </source>
</evidence>
<dbReference type="AlphaFoldDB" id="A0A7Y7M0L1"/>
<gene>
    <name evidence="1" type="ORF">G6034_13075</name>
</gene>